<dbReference type="STRING" id="1041146.GCA_000427985_04265"/>
<evidence type="ECO:0000313" key="5">
    <source>
        <dbReference type="Proteomes" id="UP001060123"/>
    </source>
</evidence>
<name>A0A2N0DA34_RHISU</name>
<reference evidence="3" key="3">
    <citation type="submission" date="2022-09" db="EMBL/GenBank/DDBJ databases">
        <title>Australian commercial rhizobial inoculants.</title>
        <authorList>
            <person name="Kohlmeier M.G."/>
            <person name="O'Hara G.W."/>
            <person name="Colombi E."/>
            <person name="Ramsay J.P."/>
            <person name="Terpolilli J."/>
        </authorList>
    </citation>
    <scope>NUCLEOTIDE SEQUENCE</scope>
    <source>
        <strain evidence="3">WSM1592</strain>
    </source>
</reference>
<organism evidence="2 4">
    <name type="scientific">Rhizobium sullae</name>
    <name type="common">Rhizobium hedysari</name>
    <dbReference type="NCBI Taxonomy" id="50338"/>
    <lineage>
        <taxon>Bacteria</taxon>
        <taxon>Pseudomonadati</taxon>
        <taxon>Pseudomonadota</taxon>
        <taxon>Alphaproteobacteria</taxon>
        <taxon>Hyphomicrobiales</taxon>
        <taxon>Rhizobiaceae</taxon>
        <taxon>Rhizobium/Agrobacterium group</taxon>
        <taxon>Rhizobium</taxon>
    </lineage>
</organism>
<dbReference type="EMBL" id="CP104143">
    <property type="protein sequence ID" value="UWU15592.1"/>
    <property type="molecule type" value="Genomic_DNA"/>
</dbReference>
<feature type="chain" id="PRO_5014735020" description="Porin" evidence="1">
    <location>
        <begin position="22"/>
        <end position="80"/>
    </location>
</feature>
<dbReference type="Proteomes" id="UP000232164">
    <property type="component" value="Unassembled WGS sequence"/>
</dbReference>
<dbReference type="AlphaFoldDB" id="A0A2N0DA34"/>
<reference evidence="2 4" key="2">
    <citation type="submission" date="2017-12" db="EMBL/GenBank/DDBJ databases">
        <title>Genome sequence of Rhizobium sullae HCNT1 isolated from Sulla coronaria nodules and featuring peculiar denitrification phenotypes.</title>
        <authorList>
            <person name="De Diego-Diaz B."/>
            <person name="Treu L."/>
            <person name="Campanaro S."/>
            <person name="Da Silva Duarte V."/>
            <person name="Basaglia M."/>
            <person name="Favaro L."/>
            <person name="Casella S."/>
            <person name="Squartini A."/>
        </authorList>
    </citation>
    <scope>NUCLEOTIDE SEQUENCE [LARGE SCALE GENOMIC DNA]</scope>
    <source>
        <strain evidence="2 4">HCNT1</strain>
    </source>
</reference>
<accession>A0A2N0DA34</accession>
<evidence type="ECO:0000313" key="2">
    <source>
        <dbReference type="EMBL" id="PKA42942.1"/>
    </source>
</evidence>
<protein>
    <recommendedName>
        <fullName evidence="6">Porin</fullName>
    </recommendedName>
</protein>
<proteinExistence type="predicted"/>
<dbReference type="EMBL" id="PIQN01000008">
    <property type="protein sequence ID" value="PKA42942.1"/>
    <property type="molecule type" value="Genomic_DNA"/>
</dbReference>
<dbReference type="RefSeq" id="WP_037141234.1">
    <property type="nucleotide sequence ID" value="NZ_CP104143.1"/>
</dbReference>
<keyword evidence="1" id="KW-0732">Signal</keyword>
<evidence type="ECO:0000313" key="4">
    <source>
        <dbReference type="Proteomes" id="UP000232164"/>
    </source>
</evidence>
<dbReference type="Proteomes" id="UP001060123">
    <property type="component" value="Chromosome"/>
</dbReference>
<gene>
    <name evidence="2" type="ORF">CWR43_12705</name>
    <name evidence="3" type="ORF">N2599_06210</name>
</gene>
<keyword evidence="5" id="KW-1185">Reference proteome</keyword>
<evidence type="ECO:0000256" key="1">
    <source>
        <dbReference type="SAM" id="SignalP"/>
    </source>
</evidence>
<reference evidence="2 4" key="1">
    <citation type="submission" date="2017-11" db="EMBL/GenBank/DDBJ databases">
        <authorList>
            <person name="Han C.G."/>
        </authorList>
    </citation>
    <scope>NUCLEOTIDE SEQUENCE [LARGE SCALE GENOMIC DNA]</scope>
    <source>
        <strain evidence="2 4">HCNT1</strain>
    </source>
</reference>
<sequence>MNRIILPAFAVATVFASWATAGDYHNLKEGEYQIPGHPYKSAENCPRIAPVGEFDRRCDIPLLGYRNFTDPTIIVQSGGL</sequence>
<evidence type="ECO:0000313" key="3">
    <source>
        <dbReference type="EMBL" id="UWU15592.1"/>
    </source>
</evidence>
<dbReference type="OrthoDB" id="8103844at2"/>
<feature type="signal peptide" evidence="1">
    <location>
        <begin position="1"/>
        <end position="21"/>
    </location>
</feature>
<evidence type="ECO:0008006" key="6">
    <source>
        <dbReference type="Google" id="ProtNLM"/>
    </source>
</evidence>